<comment type="caution">
    <text evidence="8">The sequence shown here is derived from an EMBL/GenBank/DDBJ whole genome shotgun (WGS) entry which is preliminary data.</text>
</comment>
<dbReference type="FunFam" id="2.30.39.10:FF:000003">
    <property type="entry name" value="alpha-1-antitrypsin isoform X1"/>
    <property type="match status" value="1"/>
</dbReference>
<dbReference type="PANTHER" id="PTHR11461:SF165">
    <property type="entry name" value="ALPHA-1-ANTITRYPSIN"/>
    <property type="match status" value="1"/>
</dbReference>
<dbReference type="SMART" id="SM00093">
    <property type="entry name" value="SERPIN"/>
    <property type="match status" value="1"/>
</dbReference>
<feature type="non-terminal residue" evidence="8">
    <location>
        <position position="1"/>
    </location>
</feature>
<keyword evidence="2" id="KW-0646">Protease inhibitor</keyword>
<organism evidence="8 9">
    <name type="scientific">Ophiophagus hannah</name>
    <name type="common">King cobra</name>
    <name type="synonym">Naja hannah</name>
    <dbReference type="NCBI Taxonomy" id="8665"/>
    <lineage>
        <taxon>Eukaryota</taxon>
        <taxon>Metazoa</taxon>
        <taxon>Chordata</taxon>
        <taxon>Craniata</taxon>
        <taxon>Vertebrata</taxon>
        <taxon>Euteleostomi</taxon>
        <taxon>Lepidosauria</taxon>
        <taxon>Squamata</taxon>
        <taxon>Bifurcata</taxon>
        <taxon>Unidentata</taxon>
        <taxon>Episquamata</taxon>
        <taxon>Toxicofera</taxon>
        <taxon>Serpentes</taxon>
        <taxon>Colubroidea</taxon>
        <taxon>Elapidae</taxon>
        <taxon>Elapinae</taxon>
        <taxon>Ophiophagus</taxon>
    </lineage>
</organism>
<dbReference type="PANTHER" id="PTHR11461">
    <property type="entry name" value="SERINE PROTEASE INHIBITOR, SERPIN"/>
    <property type="match status" value="1"/>
</dbReference>
<feature type="domain" description="Serpin" evidence="7">
    <location>
        <begin position="247"/>
        <end position="607"/>
    </location>
</feature>
<evidence type="ECO:0000256" key="2">
    <source>
        <dbReference type="ARBA" id="ARBA00022690"/>
    </source>
</evidence>
<dbReference type="InterPro" id="IPR042178">
    <property type="entry name" value="Serpin_sf_1"/>
</dbReference>
<dbReference type="GO" id="GO:0005615">
    <property type="term" value="C:extracellular space"/>
    <property type="evidence" value="ECO:0007669"/>
    <property type="project" value="InterPro"/>
</dbReference>
<dbReference type="OrthoDB" id="671595at2759"/>
<dbReference type="Pfam" id="PF00079">
    <property type="entry name" value="Serpin"/>
    <property type="match status" value="2"/>
</dbReference>
<evidence type="ECO:0000256" key="6">
    <source>
        <dbReference type="RuleBase" id="RU000411"/>
    </source>
</evidence>
<name>V8NDI7_OPHHA</name>
<keyword evidence="9" id="KW-1185">Reference proteome</keyword>
<dbReference type="PROSITE" id="PS00284">
    <property type="entry name" value="SERPIN"/>
    <property type="match status" value="1"/>
</dbReference>
<dbReference type="InterPro" id="IPR023795">
    <property type="entry name" value="Serpin_CS"/>
</dbReference>
<proteinExistence type="inferred from homology"/>
<dbReference type="GO" id="GO:0004867">
    <property type="term" value="F:serine-type endopeptidase inhibitor activity"/>
    <property type="evidence" value="ECO:0007669"/>
    <property type="project" value="InterPro"/>
</dbReference>
<gene>
    <name evidence="8" type="ORF">L345_13913</name>
</gene>
<evidence type="ECO:0000256" key="5">
    <source>
        <dbReference type="ARBA" id="ARBA00023180"/>
    </source>
</evidence>
<dbReference type="AlphaFoldDB" id="V8NDI7"/>
<dbReference type="Gene3D" id="2.10.310.10">
    <property type="entry name" value="Serpins superfamily"/>
    <property type="match status" value="1"/>
</dbReference>
<evidence type="ECO:0000256" key="4">
    <source>
        <dbReference type="ARBA" id="ARBA00022900"/>
    </source>
</evidence>
<dbReference type="InterPro" id="IPR042185">
    <property type="entry name" value="Serpin_sf_2"/>
</dbReference>
<dbReference type="InterPro" id="IPR023796">
    <property type="entry name" value="Serpin_dom"/>
</dbReference>
<keyword evidence="3" id="KW-0732">Signal</keyword>
<dbReference type="InterPro" id="IPR000215">
    <property type="entry name" value="Serpin_fam"/>
</dbReference>
<evidence type="ECO:0000256" key="3">
    <source>
        <dbReference type="ARBA" id="ARBA00022729"/>
    </source>
</evidence>
<keyword evidence="4" id="KW-0722">Serine protease inhibitor</keyword>
<comment type="similarity">
    <text evidence="1 6">Belongs to the serpin family.</text>
</comment>
<evidence type="ECO:0000313" key="8">
    <source>
        <dbReference type="EMBL" id="ETE60344.1"/>
    </source>
</evidence>
<dbReference type="Gene3D" id="2.30.39.10">
    <property type="entry name" value="Alpha-1-antitrypsin, domain 1"/>
    <property type="match status" value="2"/>
</dbReference>
<evidence type="ECO:0000259" key="7">
    <source>
        <dbReference type="SMART" id="SM00093"/>
    </source>
</evidence>
<evidence type="ECO:0000256" key="1">
    <source>
        <dbReference type="ARBA" id="ARBA00009500"/>
    </source>
</evidence>
<protein>
    <recommendedName>
        <fullName evidence="7">Serpin domain-containing protein</fullName>
    </recommendedName>
</protein>
<dbReference type="SUPFAM" id="SSF56574">
    <property type="entry name" value="Serpins"/>
    <property type="match status" value="2"/>
</dbReference>
<dbReference type="EMBL" id="AZIM01004745">
    <property type="protein sequence ID" value="ETE60344.1"/>
    <property type="molecule type" value="Genomic_DNA"/>
</dbReference>
<dbReference type="Proteomes" id="UP000018936">
    <property type="component" value="Unassembled WGS sequence"/>
</dbReference>
<dbReference type="CDD" id="cd19548">
    <property type="entry name" value="serpinA_A1AT-like"/>
    <property type="match status" value="1"/>
</dbReference>
<sequence length="610" mass="69241">MKVHRGTQLLCEYSPGLKVPMMFQMGMFEIVRDDEKFCMILQMPYEGHTAAYFILPDKGQLERMASSLSCGVLQKWKSILSESNINVYIPKCLVSGEIKLKNIMYSMGVADVFADQADLSGVTGQTQLRAVIMIDEKGTEASAATSRDLVPMFASTVVTFNMPFIAIVQEQNTQRTTSRRCTMKSIINCLLLISLQVCCHQFREYPDHDHVDKDKNPHKHHKLPLAEEGHKYLNYHKIVSSNSEFAFRFYQEIASDAAAQNIFFSPFSISTAFALLTLGAKSETKNQIHKTLAFNLSDIEERKIHEGFQQLINGLSHPSSKAQLNIGNALFIEESLKLLAKFLEDAKMFYEAEGFSTNFSVPRLVKKQINDYVGNKTHGKIPRAIEHLDQDTVMVLVNYIFFKASWEKPFDTRLIRKKNFFVDANTTVEIDLMRHTDYYNIFRDQDLSCWVVEIPYKGDVTALFILPDEGKLERVEAALVTETLSKWTTSLTYKNINLHFPKFTISTSYNIKDLLQRMGVTAVFNDTSDLSGITGECNLKVSKAIHKTMLNVHESGTEAAAVNVIQFMLRSARIKPSLFITFDRPFLLIILIKSMGSIIFLGRIINPAEE</sequence>
<keyword evidence="5" id="KW-0325">Glycoprotein</keyword>
<evidence type="ECO:0000313" key="9">
    <source>
        <dbReference type="Proteomes" id="UP000018936"/>
    </source>
</evidence>
<accession>V8NDI7</accession>
<dbReference type="Gene3D" id="3.30.497.10">
    <property type="entry name" value="Antithrombin, subunit I, domain 2"/>
    <property type="match status" value="2"/>
</dbReference>
<dbReference type="FunFam" id="3.30.497.10:FF:000001">
    <property type="entry name" value="Serine protease inhibitor"/>
    <property type="match status" value="1"/>
</dbReference>
<dbReference type="InterPro" id="IPR036186">
    <property type="entry name" value="Serpin_sf"/>
</dbReference>
<reference evidence="8 9" key="1">
    <citation type="journal article" date="2013" name="Proc. Natl. Acad. Sci. U.S.A.">
        <title>The king cobra genome reveals dynamic gene evolution and adaptation in the snake venom system.</title>
        <authorList>
            <person name="Vonk F.J."/>
            <person name="Casewell N.R."/>
            <person name="Henkel C.V."/>
            <person name="Heimberg A.M."/>
            <person name="Jansen H.J."/>
            <person name="McCleary R.J."/>
            <person name="Kerkkamp H.M."/>
            <person name="Vos R.A."/>
            <person name="Guerreiro I."/>
            <person name="Calvete J.J."/>
            <person name="Wuster W."/>
            <person name="Woods A.E."/>
            <person name="Logan J.M."/>
            <person name="Harrison R.A."/>
            <person name="Castoe T.A."/>
            <person name="de Koning A.P."/>
            <person name="Pollock D.D."/>
            <person name="Yandell M."/>
            <person name="Calderon D."/>
            <person name="Renjifo C."/>
            <person name="Currier R.B."/>
            <person name="Salgado D."/>
            <person name="Pla D."/>
            <person name="Sanz L."/>
            <person name="Hyder A.S."/>
            <person name="Ribeiro J.M."/>
            <person name="Arntzen J.W."/>
            <person name="van den Thillart G.E."/>
            <person name="Boetzer M."/>
            <person name="Pirovano W."/>
            <person name="Dirks R.P."/>
            <person name="Spaink H.P."/>
            <person name="Duboule D."/>
            <person name="McGlinn E."/>
            <person name="Kini R.M."/>
            <person name="Richardson M.K."/>
        </authorList>
    </citation>
    <scope>NUCLEOTIDE SEQUENCE</scope>
    <source>
        <tissue evidence="8">Blood</tissue>
    </source>
</reference>